<evidence type="ECO:0000313" key="3">
    <source>
        <dbReference type="Proteomes" id="UP000015105"/>
    </source>
</evidence>
<sequence>MDYFALAPLPPAPDSPRDCSDCTPADLAGDSTRHAPPLPGATAPSPHSAVGGRRAALCTCSRPAASRPARFEGGPPCFQILDLPLVMMAMTLLAGAVGTAGAVSPQPDSDAGAVMAVFKYNFAAQFLSRIIPFLYNGWFVRQLNADDCAFWILAMTWLGGTGALLGVQKLDVCPKVWMCGMGSV</sequence>
<accession>A0A453PUX7</accession>
<proteinExistence type="predicted"/>
<protein>
    <submittedName>
        <fullName evidence="2">Uncharacterized protein</fullName>
    </submittedName>
</protein>
<name>A0A453PUX7_AEGTS</name>
<dbReference type="EnsemblPlants" id="AET6Gv20868700.42">
    <property type="protein sequence ID" value="AET6Gv20868700.42"/>
    <property type="gene ID" value="AET6Gv20868700"/>
</dbReference>
<keyword evidence="3" id="KW-1185">Reference proteome</keyword>
<reference evidence="3" key="1">
    <citation type="journal article" date="2014" name="Science">
        <title>Ancient hybridizations among the ancestral genomes of bread wheat.</title>
        <authorList>
            <consortium name="International Wheat Genome Sequencing Consortium,"/>
            <person name="Marcussen T."/>
            <person name="Sandve S.R."/>
            <person name="Heier L."/>
            <person name="Spannagl M."/>
            <person name="Pfeifer M."/>
            <person name="Jakobsen K.S."/>
            <person name="Wulff B.B."/>
            <person name="Steuernagel B."/>
            <person name="Mayer K.F."/>
            <person name="Olsen O.A."/>
        </authorList>
    </citation>
    <scope>NUCLEOTIDE SEQUENCE [LARGE SCALE GENOMIC DNA]</scope>
    <source>
        <strain evidence="3">cv. AL8/78</strain>
    </source>
</reference>
<evidence type="ECO:0000256" key="1">
    <source>
        <dbReference type="SAM" id="MobiDB-lite"/>
    </source>
</evidence>
<reference evidence="2" key="5">
    <citation type="journal article" date="2021" name="G3 (Bethesda)">
        <title>Aegilops tauschii genome assembly Aet v5.0 features greater sequence contiguity and improved annotation.</title>
        <authorList>
            <person name="Wang L."/>
            <person name="Zhu T."/>
            <person name="Rodriguez J.C."/>
            <person name="Deal K.R."/>
            <person name="Dubcovsky J."/>
            <person name="McGuire P.E."/>
            <person name="Lux T."/>
            <person name="Spannagl M."/>
            <person name="Mayer K.F.X."/>
            <person name="Baldrich P."/>
            <person name="Meyers B.C."/>
            <person name="Huo N."/>
            <person name="Gu Y.Q."/>
            <person name="Zhou H."/>
            <person name="Devos K.M."/>
            <person name="Bennetzen J.L."/>
            <person name="Unver T."/>
            <person name="Budak H."/>
            <person name="Gulick P.J."/>
            <person name="Galiba G."/>
            <person name="Kalapos B."/>
            <person name="Nelson D.R."/>
            <person name="Li P."/>
            <person name="You F.M."/>
            <person name="Luo M.C."/>
            <person name="Dvorak J."/>
        </authorList>
    </citation>
    <scope>NUCLEOTIDE SEQUENCE [LARGE SCALE GENOMIC DNA]</scope>
    <source>
        <strain evidence="2">cv. AL8/78</strain>
    </source>
</reference>
<reference evidence="3" key="2">
    <citation type="journal article" date="2017" name="Nat. Plants">
        <title>The Aegilops tauschii genome reveals multiple impacts of transposons.</title>
        <authorList>
            <person name="Zhao G."/>
            <person name="Zou C."/>
            <person name="Li K."/>
            <person name="Wang K."/>
            <person name="Li T."/>
            <person name="Gao L."/>
            <person name="Zhang X."/>
            <person name="Wang H."/>
            <person name="Yang Z."/>
            <person name="Liu X."/>
            <person name="Jiang W."/>
            <person name="Mao L."/>
            <person name="Kong X."/>
            <person name="Jiao Y."/>
            <person name="Jia J."/>
        </authorList>
    </citation>
    <scope>NUCLEOTIDE SEQUENCE [LARGE SCALE GENOMIC DNA]</scope>
    <source>
        <strain evidence="3">cv. AL8/78</strain>
    </source>
</reference>
<dbReference type="AlphaFoldDB" id="A0A453PUX7"/>
<dbReference type="Gramene" id="AET6Gv20868700.42">
    <property type="protein sequence ID" value="AET6Gv20868700.42"/>
    <property type="gene ID" value="AET6Gv20868700"/>
</dbReference>
<evidence type="ECO:0000313" key="2">
    <source>
        <dbReference type="EnsemblPlants" id="AET6Gv20868700.42"/>
    </source>
</evidence>
<organism evidence="2 3">
    <name type="scientific">Aegilops tauschii subsp. strangulata</name>
    <name type="common">Goatgrass</name>
    <dbReference type="NCBI Taxonomy" id="200361"/>
    <lineage>
        <taxon>Eukaryota</taxon>
        <taxon>Viridiplantae</taxon>
        <taxon>Streptophyta</taxon>
        <taxon>Embryophyta</taxon>
        <taxon>Tracheophyta</taxon>
        <taxon>Spermatophyta</taxon>
        <taxon>Magnoliopsida</taxon>
        <taxon>Liliopsida</taxon>
        <taxon>Poales</taxon>
        <taxon>Poaceae</taxon>
        <taxon>BOP clade</taxon>
        <taxon>Pooideae</taxon>
        <taxon>Triticodae</taxon>
        <taxon>Triticeae</taxon>
        <taxon>Triticinae</taxon>
        <taxon>Aegilops</taxon>
    </lineage>
</organism>
<dbReference type="Proteomes" id="UP000015105">
    <property type="component" value="Chromosome 6D"/>
</dbReference>
<reference evidence="2" key="4">
    <citation type="submission" date="2019-03" db="UniProtKB">
        <authorList>
            <consortium name="EnsemblPlants"/>
        </authorList>
    </citation>
    <scope>IDENTIFICATION</scope>
</reference>
<reference evidence="2" key="3">
    <citation type="journal article" date="2017" name="Nature">
        <title>Genome sequence of the progenitor of the wheat D genome Aegilops tauschii.</title>
        <authorList>
            <person name="Luo M.C."/>
            <person name="Gu Y.Q."/>
            <person name="Puiu D."/>
            <person name="Wang H."/>
            <person name="Twardziok S.O."/>
            <person name="Deal K.R."/>
            <person name="Huo N."/>
            <person name="Zhu T."/>
            <person name="Wang L."/>
            <person name="Wang Y."/>
            <person name="McGuire P.E."/>
            <person name="Liu S."/>
            <person name="Long H."/>
            <person name="Ramasamy R.K."/>
            <person name="Rodriguez J.C."/>
            <person name="Van S.L."/>
            <person name="Yuan L."/>
            <person name="Wang Z."/>
            <person name="Xia Z."/>
            <person name="Xiao L."/>
            <person name="Anderson O.D."/>
            <person name="Ouyang S."/>
            <person name="Liang Y."/>
            <person name="Zimin A.V."/>
            <person name="Pertea G."/>
            <person name="Qi P."/>
            <person name="Bennetzen J.L."/>
            <person name="Dai X."/>
            <person name="Dawson M.W."/>
            <person name="Muller H.G."/>
            <person name="Kugler K."/>
            <person name="Rivarola-Duarte L."/>
            <person name="Spannagl M."/>
            <person name="Mayer K.F.X."/>
            <person name="Lu F.H."/>
            <person name="Bevan M.W."/>
            <person name="Leroy P."/>
            <person name="Li P."/>
            <person name="You F.M."/>
            <person name="Sun Q."/>
            <person name="Liu Z."/>
            <person name="Lyons E."/>
            <person name="Wicker T."/>
            <person name="Salzberg S.L."/>
            <person name="Devos K.M."/>
            <person name="Dvorak J."/>
        </authorList>
    </citation>
    <scope>NUCLEOTIDE SEQUENCE [LARGE SCALE GENOMIC DNA]</scope>
    <source>
        <strain evidence="2">cv. AL8/78</strain>
    </source>
</reference>
<feature type="region of interest" description="Disordered" evidence="1">
    <location>
        <begin position="1"/>
        <end position="49"/>
    </location>
</feature>